<dbReference type="eggNOG" id="ENOG502QQUP">
    <property type="taxonomic scope" value="Eukaryota"/>
</dbReference>
<dbReference type="EMBL" id="KE504135">
    <property type="protein sequence ID" value="EPT02550.1"/>
    <property type="molecule type" value="Genomic_DNA"/>
</dbReference>
<protein>
    <recommendedName>
        <fullName evidence="7">Protein prenylyltransferase</fullName>
    </recommendedName>
</protein>
<evidence type="ECO:0000256" key="4">
    <source>
        <dbReference type="ARBA" id="ARBA00022737"/>
    </source>
</evidence>
<evidence type="ECO:0000313" key="6">
    <source>
        <dbReference type="Proteomes" id="UP000015241"/>
    </source>
</evidence>
<sequence>MSLEEDHRPFLFIEGNLGVPQKVLYKTYVSAVRDFTRLRPAYRHTQPATSDALAERLAHLSAVILLANSAHQTALNLRKKLVICGCLDAETEIQLCTALLVVRENAKQSLLWHHRRWLLHRVHPLANDTTRTSCARQLSDTLRDITLPPDALRSEFAVAAQACETYPRNYFAWTHRYSCLEALVHLARTPSPARDSYRAILLEEMLFVRTWIERHISDYTAVHYFHGMHALLLQEPSVPMPEDAPGKLGVDGTDGGTLCTAMYAHAESLLEAYPEHESMWLYLRAAMDLRDYSYTAVRPSETRRDDADGLLAPEALSSLRSTVTTHAERHRAWLLHRGHDT</sequence>
<dbReference type="GO" id="GO:0008318">
    <property type="term" value="F:protein prenyltransferase activity"/>
    <property type="evidence" value="ECO:0007669"/>
    <property type="project" value="InterPro"/>
</dbReference>
<keyword evidence="4" id="KW-0677">Repeat</keyword>
<evidence type="ECO:0000313" key="5">
    <source>
        <dbReference type="EMBL" id="EPT02550.1"/>
    </source>
</evidence>
<dbReference type="Proteomes" id="UP000015241">
    <property type="component" value="Unassembled WGS sequence"/>
</dbReference>
<reference evidence="5 6" key="1">
    <citation type="journal article" date="2012" name="Science">
        <title>The Paleozoic origin of enzymatic lignin decomposition reconstructed from 31 fungal genomes.</title>
        <authorList>
            <person name="Floudas D."/>
            <person name="Binder M."/>
            <person name="Riley R."/>
            <person name="Barry K."/>
            <person name="Blanchette R.A."/>
            <person name="Henrissat B."/>
            <person name="Martinez A.T."/>
            <person name="Otillar R."/>
            <person name="Spatafora J.W."/>
            <person name="Yadav J.S."/>
            <person name="Aerts A."/>
            <person name="Benoit I."/>
            <person name="Boyd A."/>
            <person name="Carlson A."/>
            <person name="Copeland A."/>
            <person name="Coutinho P.M."/>
            <person name="de Vries R.P."/>
            <person name="Ferreira P."/>
            <person name="Findley K."/>
            <person name="Foster B."/>
            <person name="Gaskell J."/>
            <person name="Glotzer D."/>
            <person name="Gorecki P."/>
            <person name="Heitman J."/>
            <person name="Hesse C."/>
            <person name="Hori C."/>
            <person name="Igarashi K."/>
            <person name="Jurgens J.A."/>
            <person name="Kallen N."/>
            <person name="Kersten P."/>
            <person name="Kohler A."/>
            <person name="Kuees U."/>
            <person name="Kumar T.K.A."/>
            <person name="Kuo A."/>
            <person name="LaButti K."/>
            <person name="Larrondo L.F."/>
            <person name="Lindquist E."/>
            <person name="Ling A."/>
            <person name="Lombard V."/>
            <person name="Lucas S."/>
            <person name="Lundell T."/>
            <person name="Martin R."/>
            <person name="McLaughlin D.J."/>
            <person name="Morgenstern I."/>
            <person name="Morin E."/>
            <person name="Murat C."/>
            <person name="Nagy L.G."/>
            <person name="Nolan M."/>
            <person name="Ohm R.A."/>
            <person name="Patyshakuliyeva A."/>
            <person name="Rokas A."/>
            <person name="Ruiz-Duenas F.J."/>
            <person name="Sabat G."/>
            <person name="Salamov A."/>
            <person name="Samejima M."/>
            <person name="Schmutz J."/>
            <person name="Slot J.C."/>
            <person name="St John F."/>
            <person name="Stenlid J."/>
            <person name="Sun H."/>
            <person name="Sun S."/>
            <person name="Syed K."/>
            <person name="Tsang A."/>
            <person name="Wiebenga A."/>
            <person name="Young D."/>
            <person name="Pisabarro A."/>
            <person name="Eastwood D.C."/>
            <person name="Martin F."/>
            <person name="Cullen D."/>
            <person name="Grigoriev I.V."/>
            <person name="Hibbett D.S."/>
        </authorList>
    </citation>
    <scope>NUCLEOTIDE SEQUENCE</scope>
    <source>
        <strain evidence="6">FP-58527</strain>
    </source>
</reference>
<accession>S8FWB4</accession>
<name>S8FWB4_FOMSC</name>
<dbReference type="Gene3D" id="1.25.40.120">
    <property type="entry name" value="Protein prenylyltransferase"/>
    <property type="match status" value="1"/>
</dbReference>
<dbReference type="PANTHER" id="PTHR11129:SF3">
    <property type="entry name" value="PROTEIN PRENYLTRANSFERASE ALPHA SUBUNIT REPEAT-CONTAINING PROTEIN 1"/>
    <property type="match status" value="1"/>
</dbReference>
<evidence type="ECO:0000256" key="2">
    <source>
        <dbReference type="ARBA" id="ARBA00022602"/>
    </source>
</evidence>
<keyword evidence="3" id="KW-0808">Transferase</keyword>
<comment type="similarity">
    <text evidence="1">Belongs to the protein prenyltransferase subunit alpha family.</text>
</comment>
<dbReference type="InterPro" id="IPR002088">
    <property type="entry name" value="Prenyl_trans_a"/>
</dbReference>
<dbReference type="PROSITE" id="PS51147">
    <property type="entry name" value="PFTA"/>
    <property type="match status" value="1"/>
</dbReference>
<organism evidence="5 6">
    <name type="scientific">Fomitopsis schrenkii</name>
    <name type="common">Brown rot fungus</name>
    <dbReference type="NCBI Taxonomy" id="2126942"/>
    <lineage>
        <taxon>Eukaryota</taxon>
        <taxon>Fungi</taxon>
        <taxon>Dikarya</taxon>
        <taxon>Basidiomycota</taxon>
        <taxon>Agaricomycotina</taxon>
        <taxon>Agaricomycetes</taxon>
        <taxon>Polyporales</taxon>
        <taxon>Fomitopsis</taxon>
    </lineage>
</organism>
<keyword evidence="2" id="KW-0637">Prenyltransferase</keyword>
<proteinExistence type="inferred from homology"/>
<dbReference type="AlphaFoldDB" id="S8FWB4"/>
<gene>
    <name evidence="5" type="ORF">FOMPIDRAFT_82492</name>
</gene>
<evidence type="ECO:0008006" key="7">
    <source>
        <dbReference type="Google" id="ProtNLM"/>
    </source>
</evidence>
<dbReference type="GO" id="GO:0005737">
    <property type="term" value="C:cytoplasm"/>
    <property type="evidence" value="ECO:0007669"/>
    <property type="project" value="TreeGrafter"/>
</dbReference>
<evidence type="ECO:0000256" key="1">
    <source>
        <dbReference type="ARBA" id="ARBA00006734"/>
    </source>
</evidence>
<dbReference type="PANTHER" id="PTHR11129">
    <property type="entry name" value="PROTEIN FARNESYLTRANSFERASE ALPHA SUBUNIT/RAB GERANYLGERANYL TRANSFERASE ALPHA SUBUNIT"/>
    <property type="match status" value="1"/>
</dbReference>
<keyword evidence="6" id="KW-1185">Reference proteome</keyword>
<evidence type="ECO:0000256" key="3">
    <source>
        <dbReference type="ARBA" id="ARBA00022679"/>
    </source>
</evidence>
<dbReference type="OrthoDB" id="1924260at2759"/>
<dbReference type="SUPFAM" id="SSF48439">
    <property type="entry name" value="Protein prenylyltransferase"/>
    <property type="match status" value="1"/>
</dbReference>
<dbReference type="HOGENOM" id="CLU_066043_0_0_1"/>
<dbReference type="InParanoid" id="S8FWB4"/>
<dbReference type="Pfam" id="PF01239">
    <property type="entry name" value="PPTA"/>
    <property type="match status" value="1"/>
</dbReference>